<sequence length="116" mass="13462">MKISKNDSVRNQNESPPNYQKGVAPKYLKNRKGYEKSADIKPDCPPGHILLPEEEREETLRVLKQSSADRVQELNSLPVRSDALKMKERKIDIEEELQKIDEGIKVFQRTKVFVKK</sequence>
<evidence type="ECO:0000313" key="9">
    <source>
        <dbReference type="Proteomes" id="UP001516400"/>
    </source>
</evidence>
<dbReference type="PROSITE" id="PS51665">
    <property type="entry name" value="ENKURIN"/>
    <property type="match status" value="1"/>
</dbReference>
<feature type="region of interest" description="Disordered" evidence="6">
    <location>
        <begin position="1"/>
        <end position="50"/>
    </location>
</feature>
<keyword evidence="4" id="KW-0206">Cytoskeleton</keyword>
<dbReference type="EMBL" id="JABFTP020000185">
    <property type="protein sequence ID" value="KAL3286420.1"/>
    <property type="molecule type" value="Genomic_DNA"/>
</dbReference>
<keyword evidence="5" id="KW-0966">Cell projection</keyword>
<comment type="caution">
    <text evidence="8">The sequence shown here is derived from an EMBL/GenBank/DDBJ whole genome shotgun (WGS) entry which is preliminary data.</text>
</comment>
<feature type="domain" description="Enkurin" evidence="7">
    <location>
        <begin position="23"/>
        <end position="115"/>
    </location>
</feature>
<keyword evidence="9" id="KW-1185">Reference proteome</keyword>
<dbReference type="AlphaFoldDB" id="A0ABD2P6F6"/>
<feature type="compositionally biased region" description="Basic and acidic residues" evidence="6">
    <location>
        <begin position="32"/>
        <end position="42"/>
    </location>
</feature>
<accession>A0ABD2P6F6</accession>
<dbReference type="GO" id="GO:0005856">
    <property type="term" value="C:cytoskeleton"/>
    <property type="evidence" value="ECO:0007669"/>
    <property type="project" value="UniProtKB-SubCell"/>
</dbReference>
<dbReference type="InterPro" id="IPR052102">
    <property type="entry name" value="Enkurin_domain-protein"/>
</dbReference>
<dbReference type="Proteomes" id="UP001516400">
    <property type="component" value="Unassembled WGS sequence"/>
</dbReference>
<evidence type="ECO:0000256" key="4">
    <source>
        <dbReference type="ARBA" id="ARBA00023212"/>
    </source>
</evidence>
<comment type="subcellular location">
    <subcellularLocation>
        <location evidence="1">Cell projection</location>
        <location evidence="1">Cilium</location>
    </subcellularLocation>
    <subcellularLocation>
        <location evidence="2">Cytoplasm</location>
        <location evidence="2">Cytoskeleton</location>
    </subcellularLocation>
</comment>
<keyword evidence="3" id="KW-0963">Cytoplasm</keyword>
<name>A0ABD2P6F6_9CUCU</name>
<dbReference type="Pfam" id="PF13864">
    <property type="entry name" value="Enkurin"/>
    <property type="match status" value="1"/>
</dbReference>
<dbReference type="InterPro" id="IPR027012">
    <property type="entry name" value="Enkurin_dom"/>
</dbReference>
<proteinExistence type="predicted"/>
<gene>
    <name evidence="8" type="ORF">HHI36_000928</name>
</gene>
<evidence type="ECO:0000256" key="2">
    <source>
        <dbReference type="ARBA" id="ARBA00004245"/>
    </source>
</evidence>
<evidence type="ECO:0000256" key="6">
    <source>
        <dbReference type="SAM" id="MobiDB-lite"/>
    </source>
</evidence>
<evidence type="ECO:0000313" key="8">
    <source>
        <dbReference type="EMBL" id="KAL3286420.1"/>
    </source>
</evidence>
<evidence type="ECO:0000256" key="5">
    <source>
        <dbReference type="ARBA" id="ARBA00023273"/>
    </source>
</evidence>
<dbReference type="PANTHER" id="PTHR21490:SF2">
    <property type="entry name" value="ENKURIN DOMAIN-CONTAINING PROTEIN 1"/>
    <property type="match status" value="1"/>
</dbReference>
<dbReference type="PANTHER" id="PTHR21490">
    <property type="entry name" value="ENKURIN-RELATED"/>
    <property type="match status" value="1"/>
</dbReference>
<organism evidence="8 9">
    <name type="scientific">Cryptolaemus montrouzieri</name>
    <dbReference type="NCBI Taxonomy" id="559131"/>
    <lineage>
        <taxon>Eukaryota</taxon>
        <taxon>Metazoa</taxon>
        <taxon>Ecdysozoa</taxon>
        <taxon>Arthropoda</taxon>
        <taxon>Hexapoda</taxon>
        <taxon>Insecta</taxon>
        <taxon>Pterygota</taxon>
        <taxon>Neoptera</taxon>
        <taxon>Endopterygota</taxon>
        <taxon>Coleoptera</taxon>
        <taxon>Polyphaga</taxon>
        <taxon>Cucujiformia</taxon>
        <taxon>Coccinelloidea</taxon>
        <taxon>Coccinellidae</taxon>
        <taxon>Scymninae</taxon>
        <taxon>Scymnini</taxon>
        <taxon>Cryptolaemus</taxon>
    </lineage>
</organism>
<evidence type="ECO:0000259" key="7">
    <source>
        <dbReference type="PROSITE" id="PS51665"/>
    </source>
</evidence>
<evidence type="ECO:0000256" key="1">
    <source>
        <dbReference type="ARBA" id="ARBA00004138"/>
    </source>
</evidence>
<reference evidence="8 9" key="1">
    <citation type="journal article" date="2021" name="BMC Biol.">
        <title>Horizontally acquired antibacterial genes associated with adaptive radiation of ladybird beetles.</title>
        <authorList>
            <person name="Li H.S."/>
            <person name="Tang X.F."/>
            <person name="Huang Y.H."/>
            <person name="Xu Z.Y."/>
            <person name="Chen M.L."/>
            <person name="Du X.Y."/>
            <person name="Qiu B.Y."/>
            <person name="Chen P.T."/>
            <person name="Zhang W."/>
            <person name="Slipinski A."/>
            <person name="Escalona H.E."/>
            <person name="Waterhouse R.M."/>
            <person name="Zwick A."/>
            <person name="Pang H."/>
        </authorList>
    </citation>
    <scope>NUCLEOTIDE SEQUENCE [LARGE SCALE GENOMIC DNA]</scope>
    <source>
        <strain evidence="8">SYSU2018</strain>
    </source>
</reference>
<evidence type="ECO:0000256" key="3">
    <source>
        <dbReference type="ARBA" id="ARBA00022490"/>
    </source>
</evidence>
<dbReference type="GO" id="GO:0005929">
    <property type="term" value="C:cilium"/>
    <property type="evidence" value="ECO:0007669"/>
    <property type="project" value="UniProtKB-SubCell"/>
</dbReference>
<protein>
    <recommendedName>
        <fullName evidence="7">Enkurin domain-containing protein</fullName>
    </recommendedName>
</protein>
<feature type="compositionally biased region" description="Polar residues" evidence="6">
    <location>
        <begin position="9"/>
        <end position="18"/>
    </location>
</feature>